<comment type="caution">
    <text evidence="2">The sequence shown here is derived from an EMBL/GenBank/DDBJ whole genome shotgun (WGS) entry which is preliminary data.</text>
</comment>
<evidence type="ECO:0000256" key="1">
    <source>
        <dbReference type="SAM" id="SignalP"/>
    </source>
</evidence>
<dbReference type="Proteomes" id="UP001221686">
    <property type="component" value="Unassembled WGS sequence"/>
</dbReference>
<sequence>MFARPAPRGSLLVALALLAGGPACKDPQQPESAVSAASEPAPAALVDEHFRFRIDWPGAGWTMLSRDEARQLAPSAVAGARHASGVSAIVLVKFAPGLTVDAYAERLLPTLLDGRVELESREVVTFAGQDARRIVYVGEKDGLTYRWIYTGFVRQDHAYCIYGSGLAHAVSLPALEPLLRAFSLLPGEISAPPVVATADQRGPGWRVRGGVFESAVSGLRVAPPPGWRLLVGDELMRMNPDAEVGLQTEGLGAQLVVVPERFRGDAATYRTRIHGMWMDDRTTSPLDPWTVELAGEPVALLRVADDRLEYAVGTRVADGFGLQFAASYPPAPGEAARAGLDEAFAAVALVDPTARATLGEELAALGDPQSDIGSRHSLRGGVFRDFAARVVWRAPPGFWRLIARDDPESPDREVLEFEHPASGLWGGLVVAERPGVDPDAWHAERVAERGGVATHVKGLALGRGAARFARVTIAHEGIEVAYTIATAVHGDAAIELSTQAFASELGQVEAELGRVFAGLELAPALPMSRQDGGEHVDERRGFAVRVPAGWELAEEKFGDGGDGVDMAQWRRGFQTFLVMVLDSGQGPLTAEYGRKLSVQSMRKLFSQDAGEPRETVTTLAGAPAERLSWTGGPGGVELVTATFAERIYLIVAENLEPAEFEATLASFRAL</sequence>
<keyword evidence="3" id="KW-1185">Reference proteome</keyword>
<dbReference type="RefSeq" id="WP_272087589.1">
    <property type="nucleotide sequence ID" value="NZ_JAQNDL010000002.1"/>
</dbReference>
<gene>
    <name evidence="2" type="ORF">POL25_19385</name>
</gene>
<proteinExistence type="predicted"/>
<accession>A0ABT5DZM2</accession>
<name>A0ABT5DZM2_9BACT</name>
<feature type="signal peptide" evidence="1">
    <location>
        <begin position="1"/>
        <end position="25"/>
    </location>
</feature>
<keyword evidence="1" id="KW-0732">Signal</keyword>
<feature type="chain" id="PRO_5046037331" evidence="1">
    <location>
        <begin position="26"/>
        <end position="670"/>
    </location>
</feature>
<organism evidence="2 3">
    <name type="scientific">Nannocystis bainbridge</name>
    <dbReference type="NCBI Taxonomy" id="2995303"/>
    <lineage>
        <taxon>Bacteria</taxon>
        <taxon>Pseudomonadati</taxon>
        <taxon>Myxococcota</taxon>
        <taxon>Polyangia</taxon>
        <taxon>Nannocystales</taxon>
        <taxon>Nannocystaceae</taxon>
        <taxon>Nannocystis</taxon>
    </lineage>
</organism>
<protein>
    <submittedName>
        <fullName evidence="2">Uncharacterized protein</fullName>
    </submittedName>
</protein>
<reference evidence="2 3" key="1">
    <citation type="submission" date="2022-11" db="EMBL/GenBank/DDBJ databases">
        <title>Minimal conservation of predation-associated metabolite biosynthetic gene clusters underscores biosynthetic potential of Myxococcota including descriptions for ten novel species: Archangium lansinium sp. nov., Myxococcus landrumus sp. nov., Nannocystis bai.</title>
        <authorList>
            <person name="Ahearne A."/>
            <person name="Stevens C."/>
            <person name="Dowd S."/>
        </authorList>
    </citation>
    <scope>NUCLEOTIDE SEQUENCE [LARGE SCALE GENOMIC DNA]</scope>
    <source>
        <strain evidence="2 3">BB15-2</strain>
    </source>
</reference>
<dbReference type="EMBL" id="JAQNDL010000002">
    <property type="protein sequence ID" value="MDC0719077.1"/>
    <property type="molecule type" value="Genomic_DNA"/>
</dbReference>
<evidence type="ECO:0000313" key="3">
    <source>
        <dbReference type="Proteomes" id="UP001221686"/>
    </source>
</evidence>
<evidence type="ECO:0000313" key="2">
    <source>
        <dbReference type="EMBL" id="MDC0719077.1"/>
    </source>
</evidence>